<sequence>MIADFKTPEKSFQSHQDNIPSTIKRDVGLIFSNSTTKSRRSCLSERRYSSQKPNKFDTIDIIPEDQDSEIKSSKLLTYEPKHIKKISHTRQKSITFTDEILELDIPKEPSTRNTSKVLSVFIEDSRCPSHLHNVSDADSVVYVAPEDGEKDSIDMKMGLSESGKENTCDSVRSSLIVLENSPCSVYCRYCKIDVHTAIEFYNTRVPGKFLKMFSSIFTCCSGPLWLNNYKVHKCPHCSLVLAKCR</sequence>
<comment type="caution">
    <text evidence="1">The sequence shown here is derived from an EMBL/GenBank/DDBJ whole genome shotgun (WGS) entry which is preliminary data.</text>
</comment>
<protein>
    <recommendedName>
        <fullName evidence="3">LITAF domain-containing protein</fullName>
    </recommendedName>
</protein>
<organism evidence="1 2">
    <name type="scientific">Stentor coeruleus</name>
    <dbReference type="NCBI Taxonomy" id="5963"/>
    <lineage>
        <taxon>Eukaryota</taxon>
        <taxon>Sar</taxon>
        <taxon>Alveolata</taxon>
        <taxon>Ciliophora</taxon>
        <taxon>Postciliodesmatophora</taxon>
        <taxon>Heterotrichea</taxon>
        <taxon>Heterotrichida</taxon>
        <taxon>Stentoridae</taxon>
        <taxon>Stentor</taxon>
    </lineage>
</organism>
<keyword evidence="2" id="KW-1185">Reference proteome</keyword>
<proteinExistence type="predicted"/>
<evidence type="ECO:0000313" key="2">
    <source>
        <dbReference type="Proteomes" id="UP000187209"/>
    </source>
</evidence>
<evidence type="ECO:0000313" key="1">
    <source>
        <dbReference type="EMBL" id="OMJ96259.1"/>
    </source>
</evidence>
<evidence type="ECO:0008006" key="3">
    <source>
        <dbReference type="Google" id="ProtNLM"/>
    </source>
</evidence>
<gene>
    <name evidence="1" type="ORF">SteCoe_231</name>
</gene>
<dbReference type="EMBL" id="MPUH01000002">
    <property type="protein sequence ID" value="OMJ96259.1"/>
    <property type="molecule type" value="Genomic_DNA"/>
</dbReference>
<reference evidence="1 2" key="1">
    <citation type="submission" date="2016-11" db="EMBL/GenBank/DDBJ databases">
        <title>The macronuclear genome of Stentor coeruleus: a giant cell with tiny introns.</title>
        <authorList>
            <person name="Slabodnick M."/>
            <person name="Ruby J.G."/>
            <person name="Reiff S.B."/>
            <person name="Swart E.C."/>
            <person name="Gosai S."/>
            <person name="Prabakaran S."/>
            <person name="Witkowska E."/>
            <person name="Larue G.E."/>
            <person name="Fisher S."/>
            <person name="Freeman R.M."/>
            <person name="Gunawardena J."/>
            <person name="Chu W."/>
            <person name="Stover N.A."/>
            <person name="Gregory B.D."/>
            <person name="Nowacki M."/>
            <person name="Derisi J."/>
            <person name="Roy S.W."/>
            <person name="Marshall W.F."/>
            <person name="Sood P."/>
        </authorList>
    </citation>
    <scope>NUCLEOTIDE SEQUENCE [LARGE SCALE GENOMIC DNA]</scope>
    <source>
        <strain evidence="1">WM001</strain>
    </source>
</reference>
<dbReference type="AlphaFoldDB" id="A0A1R2D4S1"/>
<accession>A0A1R2D4S1</accession>
<name>A0A1R2D4S1_9CILI</name>
<dbReference type="Proteomes" id="UP000187209">
    <property type="component" value="Unassembled WGS sequence"/>
</dbReference>
<dbReference type="OrthoDB" id="322596at2759"/>